<dbReference type="Pfam" id="PF13847">
    <property type="entry name" value="Methyltransf_31"/>
    <property type="match status" value="1"/>
</dbReference>
<accession>A0A1G2U0M8</accession>
<evidence type="ECO:0000313" key="3">
    <source>
        <dbReference type="Proteomes" id="UP000176800"/>
    </source>
</evidence>
<evidence type="ECO:0000259" key="1">
    <source>
        <dbReference type="Pfam" id="PF13847"/>
    </source>
</evidence>
<dbReference type="Proteomes" id="UP000176800">
    <property type="component" value="Unassembled WGS sequence"/>
</dbReference>
<reference evidence="2 3" key="1">
    <citation type="journal article" date="2016" name="Nat. Commun.">
        <title>Thousands of microbial genomes shed light on interconnected biogeochemical processes in an aquifer system.</title>
        <authorList>
            <person name="Anantharaman K."/>
            <person name="Brown C.T."/>
            <person name="Hug L.A."/>
            <person name="Sharon I."/>
            <person name="Castelle C.J."/>
            <person name="Probst A.J."/>
            <person name="Thomas B.C."/>
            <person name="Singh A."/>
            <person name="Wilkins M.J."/>
            <person name="Karaoz U."/>
            <person name="Brodie E.L."/>
            <person name="Williams K.H."/>
            <person name="Hubbard S.S."/>
            <person name="Banfield J.F."/>
        </authorList>
    </citation>
    <scope>NUCLEOTIDE SEQUENCE [LARGE SCALE GENOMIC DNA]</scope>
</reference>
<evidence type="ECO:0000313" key="2">
    <source>
        <dbReference type="EMBL" id="OHB02959.1"/>
    </source>
</evidence>
<protein>
    <recommendedName>
        <fullName evidence="1">Methyltransferase domain-containing protein</fullName>
    </recommendedName>
</protein>
<dbReference type="InterPro" id="IPR029063">
    <property type="entry name" value="SAM-dependent_MTases_sf"/>
</dbReference>
<dbReference type="InterPro" id="IPR025714">
    <property type="entry name" value="Methyltranfer_dom"/>
</dbReference>
<proteinExistence type="predicted"/>
<dbReference type="SUPFAM" id="SSF53335">
    <property type="entry name" value="S-adenosyl-L-methionine-dependent methyltransferases"/>
    <property type="match status" value="1"/>
</dbReference>
<dbReference type="EMBL" id="MHWE01000024">
    <property type="protein sequence ID" value="OHB02959.1"/>
    <property type="molecule type" value="Genomic_DNA"/>
</dbReference>
<organism evidence="2 3">
    <name type="scientific">Candidatus Zambryskibacteria bacterium RIFCSPLOWO2_01_FULL_45_21</name>
    <dbReference type="NCBI Taxonomy" id="1802761"/>
    <lineage>
        <taxon>Bacteria</taxon>
        <taxon>Candidatus Zambryskiibacteriota</taxon>
    </lineage>
</organism>
<dbReference type="PANTHER" id="PTHR12133:SF1">
    <property type="entry name" value="TRNA (ADENINE(58)-N(1))-METHYLTRANSFERASE, MITOCHONDRIAL"/>
    <property type="match status" value="1"/>
</dbReference>
<gene>
    <name evidence="2" type="ORF">A3B14_00760</name>
</gene>
<dbReference type="CDD" id="cd02440">
    <property type="entry name" value="AdoMet_MTases"/>
    <property type="match status" value="1"/>
</dbReference>
<dbReference type="InterPro" id="IPR014816">
    <property type="entry name" value="tRNA_MeTrfase_Gcd14"/>
</dbReference>
<dbReference type="GO" id="GO:0160107">
    <property type="term" value="F:tRNA (adenine(58)-N1)-methyltransferase activity"/>
    <property type="evidence" value="ECO:0007669"/>
    <property type="project" value="InterPro"/>
</dbReference>
<dbReference type="Gene3D" id="3.40.50.150">
    <property type="entry name" value="Vaccinia Virus protein VP39"/>
    <property type="match status" value="1"/>
</dbReference>
<dbReference type="GO" id="GO:0031515">
    <property type="term" value="C:tRNA (m1A) methyltransferase complex"/>
    <property type="evidence" value="ECO:0007669"/>
    <property type="project" value="InterPro"/>
</dbReference>
<feature type="domain" description="Methyltransferase" evidence="1">
    <location>
        <begin position="18"/>
        <end position="126"/>
    </location>
</feature>
<dbReference type="PANTHER" id="PTHR12133">
    <property type="entry name" value="TRNA (ADENINE(58)-N(1))-METHYLTRANSFERASE"/>
    <property type="match status" value="1"/>
</dbReference>
<dbReference type="GO" id="GO:0030488">
    <property type="term" value="P:tRNA methylation"/>
    <property type="evidence" value="ECO:0007669"/>
    <property type="project" value="InterPro"/>
</dbReference>
<dbReference type="AlphaFoldDB" id="A0A1G2U0M8"/>
<comment type="caution">
    <text evidence="2">The sequence shown here is derived from an EMBL/GenBank/DDBJ whole genome shotgun (WGS) entry which is preliminary data.</text>
</comment>
<name>A0A1G2U0M8_9BACT</name>
<sequence>MFSDPQKNIDQLNLLLGQVVVDFGSGSGHYTLAAALKVGESGRVYAVDIQKDLLARIKNEARRRNLSNVEIIWGDIEQIGGTRLKDASADWVFMSNVLFQISNKEACAGEAARILKSGGRALIIDWTDSFEGLGPEQSAVFTRDSAVSLFSNKGFSVEKDISAGEHHFGIMMLKK</sequence>